<dbReference type="SUPFAM" id="SSF52540">
    <property type="entry name" value="P-loop containing nucleoside triphosphate hydrolases"/>
    <property type="match status" value="1"/>
</dbReference>
<accession>A0A450WGB7</accession>
<proteinExistence type="predicted"/>
<evidence type="ECO:0000259" key="1">
    <source>
        <dbReference type="Pfam" id="PF00005"/>
    </source>
</evidence>
<organism evidence="2">
    <name type="scientific">Candidatus Kentrum sp. LPFa</name>
    <dbReference type="NCBI Taxonomy" id="2126335"/>
    <lineage>
        <taxon>Bacteria</taxon>
        <taxon>Pseudomonadati</taxon>
        <taxon>Pseudomonadota</taxon>
        <taxon>Gammaproteobacteria</taxon>
        <taxon>Candidatus Kentrum</taxon>
    </lineage>
</organism>
<evidence type="ECO:0000313" key="2">
    <source>
        <dbReference type="EMBL" id="VFK16001.1"/>
    </source>
</evidence>
<dbReference type="InterPro" id="IPR003439">
    <property type="entry name" value="ABC_transporter-like_ATP-bd"/>
</dbReference>
<name>A0A450WGB7_9GAMM</name>
<dbReference type="GO" id="GO:0005524">
    <property type="term" value="F:ATP binding"/>
    <property type="evidence" value="ECO:0007669"/>
    <property type="project" value="InterPro"/>
</dbReference>
<dbReference type="Pfam" id="PF00005">
    <property type="entry name" value="ABC_tran"/>
    <property type="match status" value="1"/>
</dbReference>
<protein>
    <submittedName>
        <fullName evidence="2">ABC transporter</fullName>
    </submittedName>
</protein>
<reference evidence="2" key="1">
    <citation type="submission" date="2019-02" db="EMBL/GenBank/DDBJ databases">
        <authorList>
            <person name="Gruber-Vodicka R. H."/>
            <person name="Seah K. B. B."/>
        </authorList>
    </citation>
    <scope>NUCLEOTIDE SEQUENCE</scope>
    <source>
        <strain evidence="2">BECK_S313</strain>
    </source>
</reference>
<dbReference type="InterPro" id="IPR027417">
    <property type="entry name" value="P-loop_NTPase"/>
</dbReference>
<dbReference type="EMBL" id="CAADFK010000087">
    <property type="protein sequence ID" value="VFK16001.1"/>
    <property type="molecule type" value="Genomic_DNA"/>
</dbReference>
<dbReference type="Gene3D" id="3.40.50.300">
    <property type="entry name" value="P-loop containing nucleotide triphosphate hydrolases"/>
    <property type="match status" value="1"/>
</dbReference>
<dbReference type="GO" id="GO:0016887">
    <property type="term" value="F:ATP hydrolysis activity"/>
    <property type="evidence" value="ECO:0007669"/>
    <property type="project" value="InterPro"/>
</dbReference>
<feature type="domain" description="ABC transporter" evidence="1">
    <location>
        <begin position="4"/>
        <end position="47"/>
    </location>
</feature>
<gene>
    <name evidence="2" type="ORF">BECKLPF1236B_GA0070989_108711</name>
</gene>
<sequence length="85" mass="9644">MLFDALDLELSQGEVALLRGEHGSGKTTLLNILTGNIDLDAGTGHYLTGKTPRTYRFPRGWWQDINPFDYFTPEFVAREGVSRIW</sequence>
<dbReference type="AlphaFoldDB" id="A0A450WGB7"/>